<feature type="compositionally biased region" description="Polar residues" evidence="1">
    <location>
        <begin position="101"/>
        <end position="112"/>
    </location>
</feature>
<evidence type="ECO:0000256" key="1">
    <source>
        <dbReference type="SAM" id="MobiDB-lite"/>
    </source>
</evidence>
<gene>
    <name evidence="2" type="ORF">HaLaN_19508</name>
</gene>
<accession>A0A699ZHB2</accession>
<feature type="region of interest" description="Disordered" evidence="1">
    <location>
        <begin position="71"/>
        <end position="112"/>
    </location>
</feature>
<reference evidence="2 3" key="1">
    <citation type="submission" date="2020-02" db="EMBL/GenBank/DDBJ databases">
        <title>Draft genome sequence of Haematococcus lacustris strain NIES-144.</title>
        <authorList>
            <person name="Morimoto D."/>
            <person name="Nakagawa S."/>
            <person name="Yoshida T."/>
            <person name="Sawayama S."/>
        </authorList>
    </citation>
    <scope>NUCLEOTIDE SEQUENCE [LARGE SCALE GENOMIC DNA]</scope>
    <source>
        <strain evidence="2 3">NIES-144</strain>
    </source>
</reference>
<protein>
    <submittedName>
        <fullName evidence="2">Uncharacterized protein</fullName>
    </submittedName>
</protein>
<dbReference type="EMBL" id="BLLF01001969">
    <property type="protein sequence ID" value="GFH22097.1"/>
    <property type="molecule type" value="Genomic_DNA"/>
</dbReference>
<dbReference type="Proteomes" id="UP000485058">
    <property type="component" value="Unassembled WGS sequence"/>
</dbReference>
<sequence length="112" mass="12126">MEEEMVEVAMKRHGRAKQLVVFFDAASIGTRGGSGADAVLRACRKVVCRPRGTDQLRGMVVLVDEHRTSRVSSAVNGLQPCPMQQPGSYTGSSLRARAQHSPPSQAQQVHRG</sequence>
<evidence type="ECO:0000313" key="2">
    <source>
        <dbReference type="EMBL" id="GFH22097.1"/>
    </source>
</evidence>
<comment type="caution">
    <text evidence="2">The sequence shown here is derived from an EMBL/GenBank/DDBJ whole genome shotgun (WGS) entry which is preliminary data.</text>
</comment>
<dbReference type="AlphaFoldDB" id="A0A699ZHB2"/>
<proteinExistence type="predicted"/>
<keyword evidence="3" id="KW-1185">Reference proteome</keyword>
<evidence type="ECO:0000313" key="3">
    <source>
        <dbReference type="Proteomes" id="UP000485058"/>
    </source>
</evidence>
<name>A0A699ZHB2_HAELA</name>
<organism evidence="2 3">
    <name type="scientific">Haematococcus lacustris</name>
    <name type="common">Green alga</name>
    <name type="synonym">Haematococcus pluvialis</name>
    <dbReference type="NCBI Taxonomy" id="44745"/>
    <lineage>
        <taxon>Eukaryota</taxon>
        <taxon>Viridiplantae</taxon>
        <taxon>Chlorophyta</taxon>
        <taxon>core chlorophytes</taxon>
        <taxon>Chlorophyceae</taxon>
        <taxon>CS clade</taxon>
        <taxon>Chlamydomonadales</taxon>
        <taxon>Haematococcaceae</taxon>
        <taxon>Haematococcus</taxon>
    </lineage>
</organism>